<evidence type="ECO:0000256" key="1">
    <source>
        <dbReference type="ARBA" id="ARBA00001954"/>
    </source>
</evidence>
<proteinExistence type="inferred from homology"/>
<dbReference type="InterPro" id="IPR004294">
    <property type="entry name" value="Carotenoid_Oase"/>
</dbReference>
<evidence type="ECO:0000256" key="4">
    <source>
        <dbReference type="ARBA" id="ARBA00023002"/>
    </source>
</evidence>
<dbReference type="Pfam" id="PF03055">
    <property type="entry name" value="RPE65"/>
    <property type="match status" value="1"/>
</dbReference>
<dbReference type="AlphaFoldDB" id="A0A6C0L887"/>
<keyword evidence="4" id="KW-0560">Oxidoreductase</keyword>
<evidence type="ECO:0000313" key="6">
    <source>
        <dbReference type="EMBL" id="QHU26647.1"/>
    </source>
</evidence>
<evidence type="ECO:0000256" key="5">
    <source>
        <dbReference type="ARBA" id="ARBA00023004"/>
    </source>
</evidence>
<evidence type="ECO:0000256" key="2">
    <source>
        <dbReference type="ARBA" id="ARBA00006787"/>
    </source>
</evidence>
<keyword evidence="5" id="KW-0408">Iron</keyword>
<keyword evidence="3" id="KW-0479">Metal-binding</keyword>
<accession>A0A6C0L887</accession>
<name>A0A6C0L887_9ZZZZ</name>
<sequence>MNFTTLIIFLYFSYTKALFIRYPFGPKFSIKDEEVNKRIEYVLPPNEQDIINKINGLYALIGPDINMKEVSTLFDLFIGDGIIQSVFFNKGELTFVKHYVRTEKLLYEEENGIIPKNALFQLLFVLLNKLGLFPNTLGLANTAILNIKNKAYALYERDSPYLLDIDFVNSQISTVKKIDICNMNYFSAHSKYDDTIETIEYNMLFNNVRYHELTQHFGTIRNKVIKMDYLPVVHDFLKTEDKIIIIDSPLVIDFSNLFSKSMPVILDNNKKTIINVLNKSNMTIDKYYVDEGFYIFHYADYRETDEYIEIYASIYNNLDFSELNIVGKYRKLVVNKETKKVTIEKNPELEKLDLEFPIKYDDKIILRNINNKRITGFVVCKGLEIIKNIEFGNRFVLGEPAITYIDNEPYLIAFVVDNEKSNRGFLIIINMKTYETIEIPLNETMNIGFHSTFISNQ</sequence>
<protein>
    <submittedName>
        <fullName evidence="6">Uncharacterized protein</fullName>
    </submittedName>
</protein>
<dbReference type="PANTHER" id="PTHR10543:SF89">
    <property type="entry name" value="CAROTENOID 9,10(9',10')-CLEAVAGE DIOXYGENASE 1"/>
    <property type="match status" value="1"/>
</dbReference>
<dbReference type="GO" id="GO:0016121">
    <property type="term" value="P:carotene catabolic process"/>
    <property type="evidence" value="ECO:0007669"/>
    <property type="project" value="TreeGrafter"/>
</dbReference>
<organism evidence="6">
    <name type="scientific">viral metagenome</name>
    <dbReference type="NCBI Taxonomy" id="1070528"/>
    <lineage>
        <taxon>unclassified sequences</taxon>
        <taxon>metagenomes</taxon>
        <taxon>organismal metagenomes</taxon>
    </lineage>
</organism>
<comment type="similarity">
    <text evidence="2">Belongs to the carotenoid oxygenase family.</text>
</comment>
<comment type="cofactor">
    <cofactor evidence="1">
        <name>Fe(2+)</name>
        <dbReference type="ChEBI" id="CHEBI:29033"/>
    </cofactor>
</comment>
<dbReference type="EMBL" id="MN740443">
    <property type="protein sequence ID" value="QHU26647.1"/>
    <property type="molecule type" value="Genomic_DNA"/>
</dbReference>
<dbReference type="PANTHER" id="PTHR10543">
    <property type="entry name" value="BETA-CAROTENE DIOXYGENASE"/>
    <property type="match status" value="1"/>
</dbReference>
<reference evidence="6" key="1">
    <citation type="journal article" date="2020" name="Nature">
        <title>Giant virus diversity and host interactions through global metagenomics.</title>
        <authorList>
            <person name="Schulz F."/>
            <person name="Roux S."/>
            <person name="Paez-Espino D."/>
            <person name="Jungbluth S."/>
            <person name="Walsh D.A."/>
            <person name="Denef V.J."/>
            <person name="McMahon K.D."/>
            <person name="Konstantinidis K.T."/>
            <person name="Eloe-Fadrosh E.A."/>
            <person name="Kyrpides N.C."/>
            <person name="Woyke T."/>
        </authorList>
    </citation>
    <scope>NUCLEOTIDE SEQUENCE</scope>
    <source>
        <strain evidence="6">GVMAG-M-3300027759-42</strain>
    </source>
</reference>
<evidence type="ECO:0000256" key="3">
    <source>
        <dbReference type="ARBA" id="ARBA00022723"/>
    </source>
</evidence>
<dbReference type="GO" id="GO:0046872">
    <property type="term" value="F:metal ion binding"/>
    <property type="evidence" value="ECO:0007669"/>
    <property type="project" value="UniProtKB-KW"/>
</dbReference>
<dbReference type="GO" id="GO:0010436">
    <property type="term" value="F:carotenoid dioxygenase activity"/>
    <property type="evidence" value="ECO:0007669"/>
    <property type="project" value="TreeGrafter"/>
</dbReference>